<dbReference type="GeneID" id="101899619"/>
<feature type="region of interest" description="Disordered" evidence="1">
    <location>
        <begin position="865"/>
        <end position="886"/>
    </location>
</feature>
<gene>
    <name evidence="5" type="primary">LOC101899619</name>
</gene>
<feature type="compositionally biased region" description="Acidic residues" evidence="1">
    <location>
        <begin position="922"/>
        <end position="940"/>
    </location>
</feature>
<feature type="compositionally biased region" description="Polar residues" evidence="1">
    <location>
        <begin position="1746"/>
        <end position="1762"/>
    </location>
</feature>
<feature type="region of interest" description="Disordered" evidence="1">
    <location>
        <begin position="1654"/>
        <end position="1676"/>
    </location>
</feature>
<proteinExistence type="predicted"/>
<feature type="region of interest" description="Disordered" evidence="1">
    <location>
        <begin position="1824"/>
        <end position="1903"/>
    </location>
</feature>
<feature type="region of interest" description="Disordered" evidence="1">
    <location>
        <begin position="1696"/>
        <end position="1721"/>
    </location>
</feature>
<feature type="domain" description="GST C-terminal" evidence="3">
    <location>
        <begin position="89"/>
        <end position="222"/>
    </location>
</feature>
<feature type="domain" description="GST N-terminal" evidence="2">
    <location>
        <begin position="1"/>
        <end position="82"/>
    </location>
</feature>
<dbReference type="InterPro" id="IPR010987">
    <property type="entry name" value="Glutathione-S-Trfase_C-like"/>
</dbReference>
<feature type="compositionally biased region" description="Polar residues" evidence="1">
    <location>
        <begin position="1553"/>
        <end position="1563"/>
    </location>
</feature>
<feature type="compositionally biased region" description="Basic and acidic residues" evidence="1">
    <location>
        <begin position="1255"/>
        <end position="1278"/>
    </location>
</feature>
<feature type="compositionally biased region" description="Basic and acidic residues" evidence="1">
    <location>
        <begin position="1353"/>
        <end position="1363"/>
    </location>
</feature>
<feature type="compositionally biased region" description="Acidic residues" evidence="1">
    <location>
        <begin position="869"/>
        <end position="881"/>
    </location>
</feature>
<feature type="compositionally biased region" description="Basic and acidic residues" evidence="1">
    <location>
        <begin position="1198"/>
        <end position="1244"/>
    </location>
</feature>
<dbReference type="RefSeq" id="XP_058986806.1">
    <property type="nucleotide sequence ID" value="XM_059130823.1"/>
</dbReference>
<dbReference type="SFLD" id="SFLDG01153">
    <property type="entry name" value="Main.4:_Theta-like"/>
    <property type="match status" value="1"/>
</dbReference>
<feature type="compositionally biased region" description="Polar residues" evidence="1">
    <location>
        <begin position="1395"/>
        <end position="1404"/>
    </location>
</feature>
<feature type="region of interest" description="Disordered" evidence="1">
    <location>
        <begin position="1339"/>
        <end position="1404"/>
    </location>
</feature>
<evidence type="ECO:0000313" key="4">
    <source>
        <dbReference type="Proteomes" id="UP001652621"/>
    </source>
</evidence>
<reference evidence="5" key="1">
    <citation type="submission" date="2025-08" db="UniProtKB">
        <authorList>
            <consortium name="RefSeq"/>
        </authorList>
    </citation>
    <scope>IDENTIFICATION</scope>
    <source>
        <strain evidence="5">Aabys</strain>
        <tissue evidence="5">Whole body</tissue>
    </source>
</reference>
<dbReference type="CDD" id="cd03045">
    <property type="entry name" value="GST_N_Delta_Epsilon"/>
    <property type="match status" value="1"/>
</dbReference>
<dbReference type="Gene3D" id="3.40.30.10">
    <property type="entry name" value="Glutaredoxin"/>
    <property type="match status" value="2"/>
</dbReference>
<feature type="domain" description="GST N-terminal" evidence="2">
    <location>
        <begin position="369"/>
        <end position="448"/>
    </location>
</feature>
<feature type="compositionally biased region" description="Polar residues" evidence="1">
    <location>
        <begin position="1590"/>
        <end position="1599"/>
    </location>
</feature>
<dbReference type="InterPro" id="IPR040079">
    <property type="entry name" value="Glutathione_S-Trfase"/>
</dbReference>
<name>A0ABM3VLX1_MUSDO</name>
<feature type="region of interest" description="Disordered" evidence="1">
    <location>
        <begin position="1179"/>
        <end position="1327"/>
    </location>
</feature>
<evidence type="ECO:0000313" key="5">
    <source>
        <dbReference type="RefSeq" id="XP_058986806.1"/>
    </source>
</evidence>
<feature type="region of interest" description="Disordered" evidence="1">
    <location>
        <begin position="1742"/>
        <end position="1762"/>
    </location>
</feature>
<dbReference type="SUPFAM" id="SSF47616">
    <property type="entry name" value="GST C-terminal domain-like"/>
    <property type="match status" value="2"/>
</dbReference>
<feature type="domain" description="GST C-terminal" evidence="3">
    <location>
        <begin position="456"/>
        <end position="581"/>
    </location>
</feature>
<dbReference type="PROSITE" id="PS50404">
    <property type="entry name" value="GST_NTER"/>
    <property type="match status" value="2"/>
</dbReference>
<dbReference type="Pfam" id="PF00043">
    <property type="entry name" value="GST_C"/>
    <property type="match status" value="2"/>
</dbReference>
<feature type="compositionally biased region" description="Acidic residues" evidence="1">
    <location>
        <begin position="949"/>
        <end position="962"/>
    </location>
</feature>
<dbReference type="Pfam" id="PF13417">
    <property type="entry name" value="GST_N_3"/>
    <property type="match status" value="2"/>
</dbReference>
<feature type="region of interest" description="Disordered" evidence="1">
    <location>
        <begin position="922"/>
        <end position="962"/>
    </location>
</feature>
<dbReference type="InterPro" id="IPR036249">
    <property type="entry name" value="Thioredoxin-like_sf"/>
</dbReference>
<feature type="compositionally biased region" description="Polar residues" evidence="1">
    <location>
        <begin position="1364"/>
        <end position="1379"/>
    </location>
</feature>
<evidence type="ECO:0000259" key="3">
    <source>
        <dbReference type="PROSITE" id="PS50405"/>
    </source>
</evidence>
<dbReference type="InterPro" id="IPR004045">
    <property type="entry name" value="Glutathione_S-Trfase_N"/>
</dbReference>
<accession>A0ABM3VLX1</accession>
<dbReference type="CDD" id="cd03177">
    <property type="entry name" value="GST_C_Delta_Epsilon"/>
    <property type="match status" value="2"/>
</dbReference>
<keyword evidence="4" id="KW-1185">Reference proteome</keyword>
<organism evidence="4 5">
    <name type="scientific">Musca domestica</name>
    <name type="common">House fly</name>
    <dbReference type="NCBI Taxonomy" id="7370"/>
    <lineage>
        <taxon>Eukaryota</taxon>
        <taxon>Metazoa</taxon>
        <taxon>Ecdysozoa</taxon>
        <taxon>Arthropoda</taxon>
        <taxon>Hexapoda</taxon>
        <taxon>Insecta</taxon>
        <taxon>Pterygota</taxon>
        <taxon>Neoptera</taxon>
        <taxon>Endopterygota</taxon>
        <taxon>Diptera</taxon>
        <taxon>Brachycera</taxon>
        <taxon>Muscomorpha</taxon>
        <taxon>Muscoidea</taxon>
        <taxon>Muscidae</taxon>
        <taxon>Musca</taxon>
    </lineage>
</organism>
<dbReference type="InterPro" id="IPR004046">
    <property type="entry name" value="GST_C"/>
</dbReference>
<feature type="compositionally biased region" description="Polar residues" evidence="1">
    <location>
        <begin position="1245"/>
        <end position="1254"/>
    </location>
</feature>
<dbReference type="SFLD" id="SFLDG00358">
    <property type="entry name" value="Main_(cytGST)"/>
    <property type="match status" value="1"/>
</dbReference>
<dbReference type="PANTHER" id="PTHR43969">
    <property type="entry name" value="GLUTATHIONE S TRANSFERASE D10, ISOFORM A-RELATED"/>
    <property type="match status" value="1"/>
</dbReference>
<dbReference type="SFLD" id="SFLDS00019">
    <property type="entry name" value="Glutathione_Transferase_(cytos"/>
    <property type="match status" value="2"/>
</dbReference>
<feature type="compositionally biased region" description="Low complexity" evidence="1">
    <location>
        <begin position="668"/>
        <end position="678"/>
    </location>
</feature>
<dbReference type="Gene3D" id="1.20.1050.10">
    <property type="match status" value="2"/>
</dbReference>
<feature type="region of interest" description="Disordered" evidence="1">
    <location>
        <begin position="623"/>
        <end position="678"/>
    </location>
</feature>
<sequence>MPLTLYYDERSPPVRSVLMLIKMLNIEVDLKEVDLFKREQLREEFLELNPAHTVPVLIHDDLTLTDSHAILIHLCEKYQRDDQDLWPRDYKERLKVLNLLLFSCSVVFRRDSDVMSEIVRKTFPKIDLEYHQRKIHEVYDMMERYLGRNKYLALDKLTIADLSAITTLSTVDLIFPIQTEPETLAATAKWPLLTAWMQRLKELPEYQINAKGLNIFREVLKVYGKFECPTSAMINIESVNRRRKFVGGALSKSLERRRRLDEFLPSSARFRRSHCRVIRRLYHRLQPSSSAVGGHRWDGTRSRTYTDSSSLLNTIIVESASRMKLLCLLSISVMFLESFFRFIFGQYKIYFEIHYRIMACAQRQQFRSPKPILYYDELNPQGRSCYMLLRVLQIDVDLRSPHEDGESVDTFRESYPAGVTPTLLEGNLKLCDGHTIMMYLCDKYAAARLPHLYPCDYMARMEIQNMLFYEAGILYQLYSRIMSDIVLEKYANVNMDYHERKVSECYNTLNRCLNGHIFLVGNSLTIADFSIITTVSSLNAIIPILQSEYPNLYRWFENFQNMQCYQFNQQGLDTQRQILETIGEYPFSNNNECSKRSGNEVPFPTPDKWQDNAKLLEEYENANGKKSAAKTKKQLSKSQNCQRESSKAVLSPSGERMEKKSTKCSKYENPNPLKPPCLNLKEPENIDVDMKSLYVKSLDNCFPESEVEDVNDTFKENQCSNSDRNSILKKSYKDRRVMDCNKYANPDGNFEEPEDIYGCDRTEPGPEYRTRSSNRADKIKCVEFRQPSSCPCCMASMRKQKCPKACKHDNPDNCQLRKFQSCLCLKIEKRCQEMCPCAKEKDCTSEEHDYEKDLYQDEDLEISSSQCDQGDENNNENDNQNEDSKNFYCESDNEEMEEEYDSQCDNSAEDKESDECECDLSQEESLDCNKEEDDESEVDNDEHVCDSNENSDNDDDDDEEDNEINTSGITICLCDDQMGKSMTICYGNNGFEIPEIGPCNPQNFTEVKRKSCEENAVMEKCVNEDNSQDGIVADLPSCRCSRFKKPTDRVSKMHQGGATKDYDGVALVCHCDMVDSSCFLCTCEDLPNNGAMKGQNCNQGKRQNFAKERPSYPSKTAEKRACQSKVCKCNCNTEESEDSCSEATSSELASEDSICSKPAFRPSVVCHNLQEIERLSADENESLDECDKKRNGNANKGKSKEKSKEGKPSSETETKSPSRFQKNEKKSNDPNKIETSVKEKDQISKDIQISNSKPSTDKSKLLQEKPAKCMEKDLKNGKDTSYPKASGNTNSAVQRQKCGGIPSKDENDEKGNCQMEPQKATGSELNECDKEIADEEVQIKAGQQKCRISNPSKTKEMSKKETQNRQSSNVSRGQKSSTAGGSGLSPNRPCREVLDQQNNKNNTSINRAIYNEMKSCKRELQNSKGREEDIPQRKTQRTFGRCQDTTRKNMPVSTFAGIDSTFNAGSGCCSQEDYRSCPTTENQDTMYENESFCLDKVMGPIVERSMGCCPQNAPRKSERGCCSENNGNGQTFVNQRMECSPRTSQRKCVQISKTGRPEISNQNNDEKRITERSPQNTSHKTTKIIRPKQSGCSTQTGLGKQTRNIAQESHNEDICKDSLAKQNISNVDELGSPVGNLKLVPCCDSQLESSPAKQIQCSPRNISKKSAPKSGFQESTCRTDKDHCKEAENAETLSKADRCSGIKSRQNEPQKFRKSPQDKNSARCAQFDNYKLDEDNCQHFPEDNYSPRNISSQLTNNQTKTTSNSISCTVSCQIPKLVVDNICRTCHKQLTACRCNTKKLQSQRACESIGNNKLKTNARVMCQEASTPVDSEPTETGCDNSKEKSNSNQKQSKSQCQRSPTTSSSGSKANENDNNQQCHQEPTVPEANKSISSSKSKSNKNAK</sequence>
<feature type="region of interest" description="Disordered" evidence="1">
    <location>
        <begin position="1553"/>
        <end position="1599"/>
    </location>
</feature>
<feature type="compositionally biased region" description="Low complexity" evidence="1">
    <location>
        <begin position="1887"/>
        <end position="1896"/>
    </location>
</feature>
<dbReference type="Proteomes" id="UP001652621">
    <property type="component" value="Unplaced"/>
</dbReference>
<protein>
    <submittedName>
        <fullName evidence="5">Uncharacterized protein LOC101899619</fullName>
    </submittedName>
</protein>
<dbReference type="PANTHER" id="PTHR43969:SF5">
    <property type="entry name" value="GLUTATHIONE S-TRANSFERASE E14"/>
    <property type="match status" value="1"/>
</dbReference>
<dbReference type="InterPro" id="IPR036282">
    <property type="entry name" value="Glutathione-S-Trfase_C_sf"/>
</dbReference>
<dbReference type="SUPFAM" id="SSF52833">
    <property type="entry name" value="Thioredoxin-like"/>
    <property type="match status" value="2"/>
</dbReference>
<feature type="compositionally biased region" description="Low complexity" evidence="1">
    <location>
        <begin position="1846"/>
        <end position="1855"/>
    </location>
</feature>
<feature type="compositionally biased region" description="Polar residues" evidence="1">
    <location>
        <begin position="1856"/>
        <end position="1880"/>
    </location>
</feature>
<evidence type="ECO:0000256" key="1">
    <source>
        <dbReference type="SAM" id="MobiDB-lite"/>
    </source>
</evidence>
<evidence type="ECO:0000259" key="2">
    <source>
        <dbReference type="PROSITE" id="PS50404"/>
    </source>
</evidence>
<dbReference type="PROSITE" id="PS50405">
    <property type="entry name" value="GST_CTER"/>
    <property type="match status" value="2"/>
</dbReference>